<keyword evidence="3" id="KW-1185">Reference proteome</keyword>
<reference evidence="2 3" key="1">
    <citation type="submission" date="2024-01" db="EMBL/GenBank/DDBJ databases">
        <title>Genome assemblies of Stephania.</title>
        <authorList>
            <person name="Yang L."/>
        </authorList>
    </citation>
    <scope>NUCLEOTIDE SEQUENCE [LARGE SCALE GENOMIC DNA]</scope>
    <source>
        <strain evidence="2">YNDBR</strain>
        <tissue evidence="2">Leaf</tissue>
    </source>
</reference>
<organism evidence="2 3">
    <name type="scientific">Stephania yunnanensis</name>
    <dbReference type="NCBI Taxonomy" id="152371"/>
    <lineage>
        <taxon>Eukaryota</taxon>
        <taxon>Viridiplantae</taxon>
        <taxon>Streptophyta</taxon>
        <taxon>Embryophyta</taxon>
        <taxon>Tracheophyta</taxon>
        <taxon>Spermatophyta</taxon>
        <taxon>Magnoliopsida</taxon>
        <taxon>Ranunculales</taxon>
        <taxon>Menispermaceae</taxon>
        <taxon>Menispermoideae</taxon>
        <taxon>Cissampelideae</taxon>
        <taxon>Stephania</taxon>
    </lineage>
</organism>
<dbReference type="AlphaFoldDB" id="A0AAP0Q1C2"/>
<evidence type="ECO:0000256" key="1">
    <source>
        <dbReference type="SAM" id="MobiDB-lite"/>
    </source>
</evidence>
<dbReference type="EMBL" id="JBBNAF010000002">
    <property type="protein sequence ID" value="KAK9163435.1"/>
    <property type="molecule type" value="Genomic_DNA"/>
</dbReference>
<gene>
    <name evidence="2" type="ORF">Syun_004337</name>
</gene>
<accession>A0AAP0Q1C2</accession>
<dbReference type="Proteomes" id="UP001420932">
    <property type="component" value="Unassembled WGS sequence"/>
</dbReference>
<comment type="caution">
    <text evidence="2">The sequence shown here is derived from an EMBL/GenBank/DDBJ whole genome shotgun (WGS) entry which is preliminary data.</text>
</comment>
<feature type="compositionally biased region" description="Basic and acidic residues" evidence="1">
    <location>
        <begin position="76"/>
        <end position="85"/>
    </location>
</feature>
<evidence type="ECO:0000313" key="2">
    <source>
        <dbReference type="EMBL" id="KAK9163435.1"/>
    </source>
</evidence>
<evidence type="ECO:0000313" key="3">
    <source>
        <dbReference type="Proteomes" id="UP001420932"/>
    </source>
</evidence>
<protein>
    <submittedName>
        <fullName evidence="2">Uncharacterized protein</fullName>
    </submittedName>
</protein>
<name>A0AAP0Q1C2_9MAGN</name>
<proteinExistence type="predicted"/>
<feature type="region of interest" description="Disordered" evidence="1">
    <location>
        <begin position="47"/>
        <end position="85"/>
    </location>
</feature>
<sequence length="85" mass="9271">MSSEETINSNVEKPSLLSRVRKECLSCVVSVQEGLTHAKATLLGQAHKMTSKNEEEATQADLRTAKAQVEATDAAEDTKKRLQIS</sequence>